<dbReference type="EMBL" id="JADCTT010000016">
    <property type="protein sequence ID" value="KAF9743949.1"/>
    <property type="molecule type" value="Genomic_DNA"/>
</dbReference>
<feature type="chain" id="PRO_5034485853" evidence="2">
    <location>
        <begin position="19"/>
        <end position="311"/>
    </location>
</feature>
<keyword evidence="2" id="KW-0732">Signal</keyword>
<evidence type="ECO:0000256" key="1">
    <source>
        <dbReference type="SAM" id="MobiDB-lite"/>
    </source>
</evidence>
<accession>A0A8H7K346</accession>
<feature type="region of interest" description="Disordered" evidence="1">
    <location>
        <begin position="204"/>
        <end position="285"/>
    </location>
</feature>
<comment type="caution">
    <text evidence="3">The sequence shown here is derived from an EMBL/GenBank/DDBJ whole genome shotgun (WGS) entry which is preliminary data.</text>
</comment>
<feature type="compositionally biased region" description="Polar residues" evidence="1">
    <location>
        <begin position="251"/>
        <end position="263"/>
    </location>
</feature>
<feature type="compositionally biased region" description="Low complexity" evidence="1">
    <location>
        <begin position="264"/>
        <end position="285"/>
    </location>
</feature>
<organism evidence="3 4">
    <name type="scientific">Bionectria ochroleuca</name>
    <name type="common">Gliocladium roseum</name>
    <dbReference type="NCBI Taxonomy" id="29856"/>
    <lineage>
        <taxon>Eukaryota</taxon>
        <taxon>Fungi</taxon>
        <taxon>Dikarya</taxon>
        <taxon>Ascomycota</taxon>
        <taxon>Pezizomycotina</taxon>
        <taxon>Sordariomycetes</taxon>
        <taxon>Hypocreomycetidae</taxon>
        <taxon>Hypocreales</taxon>
        <taxon>Bionectriaceae</taxon>
        <taxon>Clonostachys</taxon>
    </lineage>
</organism>
<feature type="signal peptide" evidence="2">
    <location>
        <begin position="1"/>
        <end position="18"/>
    </location>
</feature>
<evidence type="ECO:0000313" key="3">
    <source>
        <dbReference type="EMBL" id="KAF9743949.1"/>
    </source>
</evidence>
<dbReference type="Proteomes" id="UP000616885">
    <property type="component" value="Unassembled WGS sequence"/>
</dbReference>
<evidence type="ECO:0000313" key="4">
    <source>
        <dbReference type="Proteomes" id="UP000616885"/>
    </source>
</evidence>
<name>A0A8H7K346_BIOOC</name>
<proteinExistence type="predicted"/>
<feature type="compositionally biased region" description="Low complexity" evidence="1">
    <location>
        <begin position="211"/>
        <end position="250"/>
    </location>
</feature>
<sequence>MYASTALVVLAAALPALAFEKISIPSNIKANTDFEVQITNDLSNGSSSVDAAYSNFNVYLATAPPASSGLMPTCLLSKGNKIDTTSVKVNIPGDLFPSDATFAITTLELKQNKDKNSGSSGYKYSGQFSLEGATGSWGKAEKGGLSFIDGDTAPCSSYACARKCDDQYFDDLKKNQQPQDKDAYKSLYKLAYECITKCPGASMRKPDSIGSSTTATSASSSVTATSSNASGTSSQTDSASSDASDSSTRSGFVTSTGSITPTNSGTSGASGSASATQGSVSSSVIPSGASHVAGTGLFVVLTVIFAASQLV</sequence>
<reference evidence="3" key="1">
    <citation type="submission" date="2020-10" db="EMBL/GenBank/DDBJ databases">
        <title>High-Quality Genome Resource of Clonostachys rosea strain S41 by Oxford Nanopore Long-Read Sequencing.</title>
        <authorList>
            <person name="Wang H."/>
        </authorList>
    </citation>
    <scope>NUCLEOTIDE SEQUENCE</scope>
    <source>
        <strain evidence="3">S41</strain>
    </source>
</reference>
<gene>
    <name evidence="3" type="ORF">IM811_006289</name>
</gene>
<evidence type="ECO:0000256" key="2">
    <source>
        <dbReference type="SAM" id="SignalP"/>
    </source>
</evidence>
<protein>
    <submittedName>
        <fullName evidence="3">Uncharacterized protein</fullName>
    </submittedName>
</protein>
<dbReference type="AlphaFoldDB" id="A0A8H7K346"/>